<comment type="function">
    <text evidence="5">Bidirectionally degrades single-stranded DNA into large acid-insoluble oligonucleotides, which are then degraded further into small acid-soluble oligonucleotides.</text>
</comment>
<keyword evidence="10" id="KW-1185">Reference proteome</keyword>
<dbReference type="GO" id="GO:0009318">
    <property type="term" value="C:exodeoxyribonuclease VII complex"/>
    <property type="evidence" value="ECO:0007669"/>
    <property type="project" value="UniProtKB-UniRule"/>
</dbReference>
<organism evidence="9 10">
    <name type="scientific">Peptostreptococcus anaerobius 653-L</name>
    <dbReference type="NCBI Taxonomy" id="596329"/>
    <lineage>
        <taxon>Bacteria</taxon>
        <taxon>Bacillati</taxon>
        <taxon>Bacillota</taxon>
        <taxon>Clostridia</taxon>
        <taxon>Peptostreptococcales</taxon>
        <taxon>Peptostreptococcaceae</taxon>
        <taxon>Peptostreptococcus</taxon>
    </lineage>
</organism>
<dbReference type="GO" id="GO:0008855">
    <property type="term" value="F:exodeoxyribonuclease VII activity"/>
    <property type="evidence" value="ECO:0007669"/>
    <property type="project" value="UniProtKB-UniRule"/>
</dbReference>
<dbReference type="HAMAP" id="MF_00378">
    <property type="entry name" value="Exonuc_7_L"/>
    <property type="match status" value="1"/>
</dbReference>
<dbReference type="PANTHER" id="PTHR30008">
    <property type="entry name" value="EXODEOXYRIBONUCLEASE 7 LARGE SUBUNIT"/>
    <property type="match status" value="1"/>
</dbReference>
<dbReference type="InterPro" id="IPR020579">
    <property type="entry name" value="Exonuc_VII_lsu_C"/>
</dbReference>
<dbReference type="GeneID" id="79842697"/>
<dbReference type="RefSeq" id="WP_002843731.1">
    <property type="nucleotide sequence ID" value="NZ_ADJN01000043.1"/>
</dbReference>
<evidence type="ECO:0000313" key="10">
    <source>
        <dbReference type="Proteomes" id="UP000004206"/>
    </source>
</evidence>
<dbReference type="InterPro" id="IPR025824">
    <property type="entry name" value="OB-fold_nuc-bd_dom"/>
</dbReference>
<sequence>MKLRPLEVSELNSYIKKLIADEPILGNVMVKGEVSNFKIHSSGNVYLSLKDKDSKVNCIILRRNFAQDMVIKDGTKIIASGSVRVYERDGAYQLYINSVEVEGMGNLYYQYLQMKERLEKEGLFSPMHKKKIPRFPKVIGVITSPTGAVIRDIINVVSRRYPRVEIKLFPVLVQGERSEESLIRALDFFNRRDDIDTIIIGRGGGSLEELWSFNSEALARKIFDSKIPIISAVGHETDYTICDFVADLRAPTPSSAAELATPDLKDLLASQDILVKRMSRAVSNKIEIERQKVSRSIEKTHTIVQKDMIDMSYVRLDRMQERMAASVDRRMVDYKNKLSLIGVSMGNLNPFSVMDRGYSVVESSGGLVQKTTDVELGEDIDILLSDGSLRCQVKEKICR</sequence>
<comment type="similarity">
    <text evidence="5 6">Belongs to the XseA family.</text>
</comment>
<dbReference type="Proteomes" id="UP000004206">
    <property type="component" value="Unassembled WGS sequence"/>
</dbReference>
<dbReference type="NCBIfam" id="TIGR00237">
    <property type="entry name" value="xseA"/>
    <property type="match status" value="1"/>
</dbReference>
<dbReference type="EMBL" id="ADJN01000043">
    <property type="protein sequence ID" value="EFD05063.1"/>
    <property type="molecule type" value="Genomic_DNA"/>
</dbReference>
<evidence type="ECO:0000313" key="9">
    <source>
        <dbReference type="EMBL" id="EFD05063.1"/>
    </source>
</evidence>
<gene>
    <name evidence="5 9" type="primary">xseA</name>
    <name evidence="9" type="ORF">HMPREF0631_1827</name>
</gene>
<feature type="domain" description="Exonuclease VII large subunit C-terminal" evidence="7">
    <location>
        <begin position="123"/>
        <end position="338"/>
    </location>
</feature>
<dbReference type="CDD" id="cd04489">
    <property type="entry name" value="ExoVII_LU_OBF"/>
    <property type="match status" value="1"/>
</dbReference>
<dbReference type="OrthoDB" id="9802795at2"/>
<dbReference type="GO" id="GO:0006308">
    <property type="term" value="P:DNA catabolic process"/>
    <property type="evidence" value="ECO:0007669"/>
    <property type="project" value="UniProtKB-UniRule"/>
</dbReference>
<dbReference type="EC" id="3.1.11.6" evidence="5"/>
<evidence type="ECO:0000256" key="2">
    <source>
        <dbReference type="ARBA" id="ARBA00022722"/>
    </source>
</evidence>
<protein>
    <recommendedName>
        <fullName evidence="5">Exodeoxyribonuclease 7 large subunit</fullName>
        <ecNumber evidence="5">3.1.11.6</ecNumber>
    </recommendedName>
    <alternativeName>
        <fullName evidence="5">Exodeoxyribonuclease VII large subunit</fullName>
        <shortName evidence="5">Exonuclease VII large subunit</shortName>
    </alternativeName>
</protein>
<dbReference type="eggNOG" id="COG1570">
    <property type="taxonomic scope" value="Bacteria"/>
</dbReference>
<dbReference type="InterPro" id="IPR003753">
    <property type="entry name" value="Exonuc_VII_L"/>
</dbReference>
<comment type="subcellular location">
    <subcellularLocation>
        <location evidence="5 6">Cytoplasm</location>
    </subcellularLocation>
</comment>
<evidence type="ECO:0000259" key="7">
    <source>
        <dbReference type="Pfam" id="PF02601"/>
    </source>
</evidence>
<feature type="domain" description="OB-fold nucleic acid binding" evidence="8">
    <location>
        <begin position="6"/>
        <end position="99"/>
    </location>
</feature>
<comment type="caution">
    <text evidence="9">The sequence shown here is derived from an EMBL/GenBank/DDBJ whole genome shotgun (WGS) entry which is preliminary data.</text>
</comment>
<evidence type="ECO:0000256" key="3">
    <source>
        <dbReference type="ARBA" id="ARBA00022801"/>
    </source>
</evidence>
<keyword evidence="3 5" id="KW-0378">Hydrolase</keyword>
<evidence type="ECO:0000256" key="5">
    <source>
        <dbReference type="HAMAP-Rule" id="MF_00378"/>
    </source>
</evidence>
<keyword evidence="4 5" id="KW-0269">Exonuclease</keyword>
<name>D3MRW2_9FIRM</name>
<keyword evidence="1 5" id="KW-0963">Cytoplasm</keyword>
<evidence type="ECO:0000256" key="1">
    <source>
        <dbReference type="ARBA" id="ARBA00022490"/>
    </source>
</evidence>
<keyword evidence="2 5" id="KW-0540">Nuclease</keyword>
<comment type="subunit">
    <text evidence="5">Heterooligomer composed of large and small subunits.</text>
</comment>
<evidence type="ECO:0000256" key="4">
    <source>
        <dbReference type="ARBA" id="ARBA00022839"/>
    </source>
</evidence>
<dbReference type="GO" id="GO:0005737">
    <property type="term" value="C:cytoplasm"/>
    <property type="evidence" value="ECO:0007669"/>
    <property type="project" value="UniProtKB-SubCell"/>
</dbReference>
<reference evidence="9 10" key="1">
    <citation type="submission" date="2010-01" db="EMBL/GenBank/DDBJ databases">
        <authorList>
            <person name="Dodson R."/>
            <person name="Madupu R."/>
            <person name="Durkin A.S."/>
            <person name="Torralba M."/>
            <person name="Methe B."/>
            <person name="Sutton G.G."/>
            <person name="Strausberg R.L."/>
            <person name="Nelson K.E."/>
        </authorList>
    </citation>
    <scope>NUCLEOTIDE SEQUENCE [LARGE SCALE GENOMIC DNA]</scope>
    <source>
        <strain evidence="9 10">653-L</strain>
    </source>
</reference>
<comment type="catalytic activity">
    <reaction evidence="5 6">
        <text>Exonucleolytic cleavage in either 5'- to 3'- or 3'- to 5'-direction to yield nucleoside 5'-phosphates.</text>
        <dbReference type="EC" id="3.1.11.6"/>
    </reaction>
</comment>
<dbReference type="Pfam" id="PF13742">
    <property type="entry name" value="tRNA_anti_2"/>
    <property type="match status" value="1"/>
</dbReference>
<accession>D3MRW2</accession>
<dbReference type="PANTHER" id="PTHR30008:SF0">
    <property type="entry name" value="EXODEOXYRIBONUCLEASE 7 LARGE SUBUNIT"/>
    <property type="match status" value="1"/>
</dbReference>
<evidence type="ECO:0000259" key="8">
    <source>
        <dbReference type="Pfam" id="PF13742"/>
    </source>
</evidence>
<dbReference type="GO" id="GO:0003676">
    <property type="term" value="F:nucleic acid binding"/>
    <property type="evidence" value="ECO:0007669"/>
    <property type="project" value="InterPro"/>
</dbReference>
<evidence type="ECO:0000256" key="6">
    <source>
        <dbReference type="RuleBase" id="RU004355"/>
    </source>
</evidence>
<dbReference type="Pfam" id="PF02601">
    <property type="entry name" value="Exonuc_VII_L"/>
    <property type="match status" value="1"/>
</dbReference>
<dbReference type="AlphaFoldDB" id="D3MRW2"/>
<proteinExistence type="inferred from homology"/>